<dbReference type="PANTHER" id="PTHR30203">
    <property type="entry name" value="OUTER MEMBRANE CATION EFFLUX PROTEIN"/>
    <property type="match status" value="1"/>
</dbReference>
<dbReference type="SUPFAM" id="SSF56954">
    <property type="entry name" value="Outer membrane efflux proteins (OEP)"/>
    <property type="match status" value="1"/>
</dbReference>
<dbReference type="PANTHER" id="PTHR30203:SF24">
    <property type="entry name" value="BLR4935 PROTEIN"/>
    <property type="match status" value="1"/>
</dbReference>
<protein>
    <submittedName>
        <fullName evidence="3">TolC family protein</fullName>
    </submittedName>
</protein>
<dbReference type="EMBL" id="JBHTKB010000002">
    <property type="protein sequence ID" value="MFD0913973.1"/>
    <property type="molecule type" value="Genomic_DNA"/>
</dbReference>
<name>A0ABW3F825_9PROT</name>
<dbReference type="Pfam" id="PF02321">
    <property type="entry name" value="OEP"/>
    <property type="match status" value="2"/>
</dbReference>
<gene>
    <name evidence="3" type="ORF">ACFQ1Z_10475</name>
</gene>
<evidence type="ECO:0000313" key="4">
    <source>
        <dbReference type="Proteomes" id="UP001597128"/>
    </source>
</evidence>
<organism evidence="3 4">
    <name type="scientific">Methylophilus luteus</name>
    <dbReference type="NCBI Taxonomy" id="640108"/>
    <lineage>
        <taxon>Bacteria</taxon>
        <taxon>Pseudomonadati</taxon>
        <taxon>Pseudomonadota</taxon>
        <taxon>Betaproteobacteria</taxon>
        <taxon>Nitrosomonadales</taxon>
        <taxon>Methylophilaceae</taxon>
        <taxon>Methylophilus</taxon>
    </lineage>
</organism>
<evidence type="ECO:0000256" key="1">
    <source>
        <dbReference type="ARBA" id="ARBA00007613"/>
    </source>
</evidence>
<reference evidence="4" key="1">
    <citation type="journal article" date="2019" name="Int. J. Syst. Evol. Microbiol.">
        <title>The Global Catalogue of Microorganisms (GCM) 10K type strain sequencing project: providing services to taxonomists for standard genome sequencing and annotation.</title>
        <authorList>
            <consortium name="The Broad Institute Genomics Platform"/>
            <consortium name="The Broad Institute Genome Sequencing Center for Infectious Disease"/>
            <person name="Wu L."/>
            <person name="Ma J."/>
        </authorList>
    </citation>
    <scope>NUCLEOTIDE SEQUENCE [LARGE SCALE GENOMIC DNA]</scope>
    <source>
        <strain evidence="4">CCUG 58412</strain>
    </source>
</reference>
<keyword evidence="4" id="KW-1185">Reference proteome</keyword>
<dbReference type="Gene3D" id="1.20.1600.10">
    <property type="entry name" value="Outer membrane efflux proteins (OEP)"/>
    <property type="match status" value="1"/>
</dbReference>
<sequence>MTGLQRFAALVGFGLWLFISFAPATLHAAPLTLDQAWSLAISSNADLQRQIANQHIADGDFQDARGLLYYNPVLNLDVRQRNIQQSPGDNSRRGEWGAGVAQTFEIAGQQGWRRNAAQQSQQAIALDIAEEYRSLHAQMEEQFVTVLAIQKRIEVEQRILTLIEQNTALSRKRVQAGEDSLLDGNLAVIDTERARNQLSALNEQLLRARAQLAATLQLGETELPAVTGELMPAASNYTLSDLLDKLASRPAMQSLLVKESAARSRLQLQQTLKYPDLTVSLVNSREATMAGDDNITSVGLSLPLPLFRRNGAGIGRATAEFTQSEINRAALTRNVKAAIQAAWLRRENIRERVSRLDKEVYPRLEQNLKLAKIAFENGEIALPQLLILQRQTVDAQRDIIDAQKDIRLVQVELEYLSGWLMPSLPAN</sequence>
<keyword evidence="2" id="KW-0175">Coiled coil</keyword>
<evidence type="ECO:0000313" key="3">
    <source>
        <dbReference type="EMBL" id="MFD0913973.1"/>
    </source>
</evidence>
<proteinExistence type="inferred from homology"/>
<dbReference type="InterPro" id="IPR003423">
    <property type="entry name" value="OMP_efflux"/>
</dbReference>
<feature type="coiled-coil region" evidence="2">
    <location>
        <begin position="191"/>
        <end position="218"/>
    </location>
</feature>
<dbReference type="RefSeq" id="WP_379057482.1">
    <property type="nucleotide sequence ID" value="NZ_JBHTKB010000002.1"/>
</dbReference>
<comment type="similarity">
    <text evidence="1">Belongs to the outer membrane factor (OMF) (TC 1.B.17) family.</text>
</comment>
<dbReference type="Proteomes" id="UP001597128">
    <property type="component" value="Unassembled WGS sequence"/>
</dbReference>
<accession>A0ABW3F825</accession>
<comment type="caution">
    <text evidence="3">The sequence shown here is derived from an EMBL/GenBank/DDBJ whole genome shotgun (WGS) entry which is preliminary data.</text>
</comment>
<evidence type="ECO:0000256" key="2">
    <source>
        <dbReference type="SAM" id="Coils"/>
    </source>
</evidence>
<dbReference type="InterPro" id="IPR010131">
    <property type="entry name" value="MdtP/NodT-like"/>
</dbReference>